<dbReference type="InterPro" id="IPR007206">
    <property type="entry name" value="Protein_HGH1_C"/>
</dbReference>
<dbReference type="Pfam" id="PF04063">
    <property type="entry name" value="DUF383"/>
    <property type="match status" value="1"/>
</dbReference>
<dbReference type="EMBL" id="CAJVPS010006066">
    <property type="protein sequence ID" value="CAG8621397.1"/>
    <property type="molecule type" value="Genomic_DNA"/>
</dbReference>
<dbReference type="InterPro" id="IPR016024">
    <property type="entry name" value="ARM-type_fold"/>
</dbReference>
<dbReference type="Pfam" id="PF04064">
    <property type="entry name" value="DUF384"/>
    <property type="match status" value="1"/>
</dbReference>
<comment type="similarity">
    <text evidence="1">Belongs to the HGH1 family.</text>
</comment>
<dbReference type="SUPFAM" id="SSF48371">
    <property type="entry name" value="ARM repeat"/>
    <property type="match status" value="1"/>
</dbReference>
<dbReference type="Proteomes" id="UP000789508">
    <property type="component" value="Unassembled WGS sequence"/>
</dbReference>
<evidence type="ECO:0000256" key="1">
    <source>
        <dbReference type="ARBA" id="ARBA00006712"/>
    </source>
</evidence>
<dbReference type="AlphaFoldDB" id="A0A9N9GPX5"/>
<evidence type="ECO:0000313" key="6">
    <source>
        <dbReference type="Proteomes" id="UP000789508"/>
    </source>
</evidence>
<feature type="domain" description="Protein HGH1 N-terminal" evidence="3">
    <location>
        <begin position="99"/>
        <end position="291"/>
    </location>
</feature>
<dbReference type="OrthoDB" id="338814at2759"/>
<feature type="domain" description="Protein HGH1 C-terminal" evidence="4">
    <location>
        <begin position="296"/>
        <end position="350"/>
    </location>
</feature>
<dbReference type="InterPro" id="IPR011989">
    <property type="entry name" value="ARM-like"/>
</dbReference>
<evidence type="ECO:0000259" key="4">
    <source>
        <dbReference type="Pfam" id="PF04064"/>
    </source>
</evidence>
<dbReference type="PANTHER" id="PTHR13387:SF9">
    <property type="entry name" value="PROTEIN HGH1 HOMOLOG"/>
    <property type="match status" value="1"/>
</dbReference>
<proteinExistence type="inferred from homology"/>
<evidence type="ECO:0000256" key="2">
    <source>
        <dbReference type="ARBA" id="ARBA00014076"/>
    </source>
</evidence>
<name>A0A9N9GPX5_9GLOM</name>
<dbReference type="InterPro" id="IPR007205">
    <property type="entry name" value="Protein_HGH1_N"/>
</dbReference>
<evidence type="ECO:0000259" key="3">
    <source>
        <dbReference type="Pfam" id="PF04063"/>
    </source>
</evidence>
<accession>A0A9N9GPX5</accession>
<dbReference type="InterPro" id="IPR039717">
    <property type="entry name" value="Hgh1"/>
</dbReference>
<dbReference type="Gene3D" id="1.25.10.10">
    <property type="entry name" value="Leucine-rich Repeat Variant"/>
    <property type="match status" value="1"/>
</dbReference>
<reference evidence="5" key="1">
    <citation type="submission" date="2021-06" db="EMBL/GenBank/DDBJ databases">
        <authorList>
            <person name="Kallberg Y."/>
            <person name="Tangrot J."/>
            <person name="Rosling A."/>
        </authorList>
    </citation>
    <scope>NUCLEOTIDE SEQUENCE</scope>
    <source>
        <strain evidence="5">FL130A</strain>
    </source>
</reference>
<keyword evidence="6" id="KW-1185">Reference proteome</keyword>
<organism evidence="5 6">
    <name type="scientific">Ambispora leptoticha</name>
    <dbReference type="NCBI Taxonomy" id="144679"/>
    <lineage>
        <taxon>Eukaryota</taxon>
        <taxon>Fungi</taxon>
        <taxon>Fungi incertae sedis</taxon>
        <taxon>Mucoromycota</taxon>
        <taxon>Glomeromycotina</taxon>
        <taxon>Glomeromycetes</taxon>
        <taxon>Archaeosporales</taxon>
        <taxon>Ambisporaceae</taxon>
        <taxon>Ambispora</taxon>
    </lineage>
</organism>
<sequence length="385" mass="43619">MEEQINELVSFLRVPNPEVGISVRRGALSHLLGYTAKTSQYQYIFKLNNRQPIKDLKLLCMDNPLIAHDAFSALINLSEDTEICKELDDDNFLKYLMGTNSEAILADLACMLLSNITKDEKIAIKVLNGTIPEATTTTNTAITTLVSSTRAMDQLVDVFVKGVNKEYNKHAEYHFLASVFANVAILPQGRDFFLTDAPQYNSPPLTSLIIFIEHSNIIRRGGVMSCMKNCCFNVSQQLDLLSESKINILPYILLPLCGPEEFDPDDMEGMPEDIQFLPPDKKRETDPYLRQTLLETILLLTTTRQAREILRAKKVYPVIRQMHLVEEDENVNHVAENIVNMLMRDEAEEEKPGLSLQKEIVGADKGNRDIEDEEDDEDLQIVEII</sequence>
<evidence type="ECO:0000313" key="5">
    <source>
        <dbReference type="EMBL" id="CAG8621397.1"/>
    </source>
</evidence>
<gene>
    <name evidence="5" type="ORF">ALEPTO_LOCUS8976</name>
</gene>
<dbReference type="PANTHER" id="PTHR13387">
    <property type="entry name" value="PROTEIN HGH1 HOMOLOG"/>
    <property type="match status" value="1"/>
</dbReference>
<comment type="caution">
    <text evidence="5">The sequence shown here is derived from an EMBL/GenBank/DDBJ whole genome shotgun (WGS) entry which is preliminary data.</text>
</comment>
<protein>
    <recommendedName>
        <fullName evidence="2">Protein HGH1 homolog</fullName>
    </recommendedName>
</protein>